<feature type="transmembrane region" description="Helical" evidence="1">
    <location>
        <begin position="41"/>
        <end position="62"/>
    </location>
</feature>
<keyword evidence="1" id="KW-0472">Membrane</keyword>
<accession>A0A6A5ZZ37</accession>
<keyword evidence="3" id="KW-1185">Reference proteome</keyword>
<feature type="transmembrane region" description="Helical" evidence="1">
    <location>
        <begin position="12"/>
        <end position="32"/>
    </location>
</feature>
<dbReference type="GeneID" id="54409716"/>
<dbReference type="EMBL" id="ML977525">
    <property type="protein sequence ID" value="KAF2123581.1"/>
    <property type="molecule type" value="Genomic_DNA"/>
</dbReference>
<dbReference type="AlphaFoldDB" id="A0A6A5ZZ37"/>
<protein>
    <submittedName>
        <fullName evidence="2">Uncharacterized protein</fullName>
    </submittedName>
</protein>
<proteinExistence type="predicted"/>
<evidence type="ECO:0000256" key="1">
    <source>
        <dbReference type="SAM" id="Phobius"/>
    </source>
</evidence>
<dbReference type="RefSeq" id="XP_033517975.1">
    <property type="nucleotide sequence ID" value="XM_033669284.1"/>
</dbReference>
<gene>
    <name evidence="2" type="ORF">P153DRAFT_371556</name>
</gene>
<keyword evidence="1" id="KW-0812">Transmembrane</keyword>
<feature type="transmembrane region" description="Helical" evidence="1">
    <location>
        <begin position="68"/>
        <end position="86"/>
    </location>
</feature>
<organism evidence="2 3">
    <name type="scientific">Dothidotthia symphoricarpi CBS 119687</name>
    <dbReference type="NCBI Taxonomy" id="1392245"/>
    <lineage>
        <taxon>Eukaryota</taxon>
        <taxon>Fungi</taxon>
        <taxon>Dikarya</taxon>
        <taxon>Ascomycota</taxon>
        <taxon>Pezizomycotina</taxon>
        <taxon>Dothideomycetes</taxon>
        <taxon>Pleosporomycetidae</taxon>
        <taxon>Pleosporales</taxon>
        <taxon>Dothidotthiaceae</taxon>
        <taxon>Dothidotthia</taxon>
    </lineage>
</organism>
<reference evidence="2" key="1">
    <citation type="journal article" date="2020" name="Stud. Mycol.">
        <title>101 Dothideomycetes genomes: a test case for predicting lifestyles and emergence of pathogens.</title>
        <authorList>
            <person name="Haridas S."/>
            <person name="Albert R."/>
            <person name="Binder M."/>
            <person name="Bloem J."/>
            <person name="Labutti K."/>
            <person name="Salamov A."/>
            <person name="Andreopoulos B."/>
            <person name="Baker S."/>
            <person name="Barry K."/>
            <person name="Bills G."/>
            <person name="Bluhm B."/>
            <person name="Cannon C."/>
            <person name="Castanera R."/>
            <person name="Culley D."/>
            <person name="Daum C."/>
            <person name="Ezra D."/>
            <person name="Gonzalez J."/>
            <person name="Henrissat B."/>
            <person name="Kuo A."/>
            <person name="Liang C."/>
            <person name="Lipzen A."/>
            <person name="Lutzoni F."/>
            <person name="Magnuson J."/>
            <person name="Mondo S."/>
            <person name="Nolan M."/>
            <person name="Ohm R."/>
            <person name="Pangilinan J."/>
            <person name="Park H.-J."/>
            <person name="Ramirez L."/>
            <person name="Alfaro M."/>
            <person name="Sun H."/>
            <person name="Tritt A."/>
            <person name="Yoshinaga Y."/>
            <person name="Zwiers L.-H."/>
            <person name="Turgeon B."/>
            <person name="Goodwin S."/>
            <person name="Spatafora J."/>
            <person name="Crous P."/>
            <person name="Grigoriev I."/>
        </authorList>
    </citation>
    <scope>NUCLEOTIDE SEQUENCE</scope>
    <source>
        <strain evidence="2">CBS 119687</strain>
    </source>
</reference>
<evidence type="ECO:0000313" key="2">
    <source>
        <dbReference type="EMBL" id="KAF2123581.1"/>
    </source>
</evidence>
<evidence type="ECO:0000313" key="3">
    <source>
        <dbReference type="Proteomes" id="UP000799771"/>
    </source>
</evidence>
<feature type="transmembrane region" description="Helical" evidence="1">
    <location>
        <begin position="93"/>
        <end position="113"/>
    </location>
</feature>
<dbReference type="Proteomes" id="UP000799771">
    <property type="component" value="Unassembled WGS sequence"/>
</dbReference>
<keyword evidence="1" id="KW-1133">Transmembrane helix</keyword>
<name>A0A6A5ZZ37_9PLEO</name>
<sequence length="165" mass="18481">MDVHHTTAETDVYNIVGCSWLFCILIISSFYLGNATNKGELSLLAVIWALIMSGIYIIVTAYVEMGIAHTYATCISLAIVFVVIASKADQPHLLYLFLILCVAPFVHGGYRLLMHYGGVYGYRVVEDAGEHTTWVPRQDWTVTTPKYSTRTVMSLTKHEPTISTW</sequence>